<reference evidence="10 11" key="1">
    <citation type="journal article" date="2012" name="J. Bacteriol.">
        <title>Genome Sequence of Galbibacter marinum Type Strain ck-I2-15.</title>
        <authorList>
            <person name="Lai Q."/>
            <person name="Li C."/>
            <person name="Shao Z."/>
        </authorList>
    </citation>
    <scope>NUCLEOTIDE SEQUENCE [LARGE SCALE GENOMIC DNA]</scope>
    <source>
        <strain evidence="11">ck-I2-15</strain>
    </source>
</reference>
<feature type="domain" description="MacB-like periplasmic core" evidence="9">
    <location>
        <begin position="28"/>
        <end position="223"/>
    </location>
</feature>
<feature type="transmembrane region" description="Helical" evidence="7">
    <location>
        <begin position="377"/>
        <end position="399"/>
    </location>
</feature>
<organism evidence="10 11">
    <name type="scientific">Galbibacter marinus</name>
    <dbReference type="NCBI Taxonomy" id="555500"/>
    <lineage>
        <taxon>Bacteria</taxon>
        <taxon>Pseudomonadati</taxon>
        <taxon>Bacteroidota</taxon>
        <taxon>Flavobacteriia</taxon>
        <taxon>Flavobacteriales</taxon>
        <taxon>Flavobacteriaceae</taxon>
        <taxon>Galbibacter</taxon>
    </lineage>
</organism>
<feature type="transmembrane region" description="Helical" evidence="7">
    <location>
        <begin position="277"/>
        <end position="302"/>
    </location>
</feature>
<dbReference type="GO" id="GO:0044874">
    <property type="term" value="P:lipoprotein localization to outer membrane"/>
    <property type="evidence" value="ECO:0007669"/>
    <property type="project" value="TreeGrafter"/>
</dbReference>
<sequence>MNLEYFIAKRLIKGGGHKNSISAPIIKIAISAIALGLVMMLIAIATGVGLQHKIREKIAAFNGHVQIYNYDNNNSEVSVNPVSIHQDFYPEFKSIDGINHVQAVAAKGGIIRTESTFEGIIAKGVGKDFNWEPFKEFLVQGRLPNYSEKRNEEVLISSYLANRLGFEVGTEFWAFFLKDDVDDIPNQIKFSIVGIYDSGFQDFDANYLFADLRHIQRMNGWSADQVGSFEVFIDDFDKIREMSRAIYGVTLSTLDSQSIADKYFTIFEWLSLFDFNIAIIIGIMIIVGGINMITALLVLILERTQMIGILKALGCSNWSIRKLFLYNAVYLIAIGLFWGNLIGLGLLWLQDTFGLVSLDPASYYVSQAPVYIQPMHIVVLNIGVLVLCSLMLLLPSYIITKISPARSIKFE</sequence>
<dbReference type="Proteomes" id="UP000007364">
    <property type="component" value="Unassembled WGS sequence"/>
</dbReference>
<dbReference type="InterPro" id="IPR025857">
    <property type="entry name" value="MacB_PCD"/>
</dbReference>
<dbReference type="PANTHER" id="PTHR30489">
    <property type="entry name" value="LIPOPROTEIN-RELEASING SYSTEM TRANSMEMBRANE PROTEIN LOLE"/>
    <property type="match status" value="1"/>
</dbReference>
<comment type="subcellular location">
    <subcellularLocation>
        <location evidence="1">Cell membrane</location>
        <topology evidence="1">Multi-pass membrane protein</topology>
    </subcellularLocation>
</comment>
<dbReference type="InterPro" id="IPR051447">
    <property type="entry name" value="Lipoprotein-release_system"/>
</dbReference>
<protein>
    <recommendedName>
        <fullName evidence="12">ABC transporter permease</fullName>
    </recommendedName>
</protein>
<dbReference type="OrthoDB" id="1522670at2"/>
<dbReference type="STRING" id="555500.I215_02413"/>
<evidence type="ECO:0000259" key="8">
    <source>
        <dbReference type="Pfam" id="PF02687"/>
    </source>
</evidence>
<evidence type="ECO:0000256" key="7">
    <source>
        <dbReference type="SAM" id="Phobius"/>
    </source>
</evidence>
<comment type="similarity">
    <text evidence="2">Belongs to the ABC-4 integral membrane protein family. LolC/E subfamily.</text>
</comment>
<dbReference type="InterPro" id="IPR003838">
    <property type="entry name" value="ABC3_permease_C"/>
</dbReference>
<gene>
    <name evidence="10" type="ORF">I215_02413</name>
</gene>
<keyword evidence="11" id="KW-1185">Reference proteome</keyword>
<evidence type="ECO:0000256" key="6">
    <source>
        <dbReference type="ARBA" id="ARBA00023136"/>
    </source>
</evidence>
<dbReference type="GO" id="GO:0098797">
    <property type="term" value="C:plasma membrane protein complex"/>
    <property type="evidence" value="ECO:0007669"/>
    <property type="project" value="TreeGrafter"/>
</dbReference>
<evidence type="ECO:0000256" key="3">
    <source>
        <dbReference type="ARBA" id="ARBA00022475"/>
    </source>
</evidence>
<evidence type="ECO:0000259" key="9">
    <source>
        <dbReference type="Pfam" id="PF12704"/>
    </source>
</evidence>
<name>K2PY50_9FLAO</name>
<evidence type="ECO:0000256" key="4">
    <source>
        <dbReference type="ARBA" id="ARBA00022692"/>
    </source>
</evidence>
<dbReference type="Pfam" id="PF02687">
    <property type="entry name" value="FtsX"/>
    <property type="match status" value="1"/>
</dbReference>
<dbReference type="Pfam" id="PF12704">
    <property type="entry name" value="MacB_PCD"/>
    <property type="match status" value="1"/>
</dbReference>
<evidence type="ECO:0000256" key="5">
    <source>
        <dbReference type="ARBA" id="ARBA00022989"/>
    </source>
</evidence>
<evidence type="ECO:0000256" key="2">
    <source>
        <dbReference type="ARBA" id="ARBA00005236"/>
    </source>
</evidence>
<evidence type="ECO:0000313" key="10">
    <source>
        <dbReference type="EMBL" id="EKF56339.1"/>
    </source>
</evidence>
<keyword evidence="5 7" id="KW-1133">Transmembrane helix</keyword>
<dbReference type="RefSeq" id="WP_008990358.1">
    <property type="nucleotide sequence ID" value="NZ_AMSG01000002.1"/>
</dbReference>
<accession>K2PY50</accession>
<dbReference type="PATRIC" id="fig|555500.3.peg.502"/>
<dbReference type="AlphaFoldDB" id="K2PY50"/>
<evidence type="ECO:0000313" key="11">
    <source>
        <dbReference type="Proteomes" id="UP000007364"/>
    </source>
</evidence>
<evidence type="ECO:0008006" key="12">
    <source>
        <dbReference type="Google" id="ProtNLM"/>
    </source>
</evidence>
<feature type="domain" description="ABC3 transporter permease C-terminal" evidence="8">
    <location>
        <begin position="279"/>
        <end position="404"/>
    </location>
</feature>
<keyword evidence="4 7" id="KW-0812">Transmembrane</keyword>
<comment type="caution">
    <text evidence="10">The sequence shown here is derived from an EMBL/GenBank/DDBJ whole genome shotgun (WGS) entry which is preliminary data.</text>
</comment>
<keyword evidence="3" id="KW-1003">Cell membrane</keyword>
<proteinExistence type="inferred from homology"/>
<dbReference type="PANTHER" id="PTHR30489:SF0">
    <property type="entry name" value="LIPOPROTEIN-RELEASING SYSTEM TRANSMEMBRANE PROTEIN LOLE"/>
    <property type="match status" value="1"/>
</dbReference>
<keyword evidence="6 7" id="KW-0472">Membrane</keyword>
<feature type="transmembrane region" description="Helical" evidence="7">
    <location>
        <begin position="21"/>
        <end position="45"/>
    </location>
</feature>
<dbReference type="eggNOG" id="COG4591">
    <property type="taxonomic scope" value="Bacteria"/>
</dbReference>
<dbReference type="EMBL" id="AMSG01000002">
    <property type="protein sequence ID" value="EKF56339.1"/>
    <property type="molecule type" value="Genomic_DNA"/>
</dbReference>
<evidence type="ECO:0000256" key="1">
    <source>
        <dbReference type="ARBA" id="ARBA00004651"/>
    </source>
</evidence>
<feature type="transmembrane region" description="Helical" evidence="7">
    <location>
        <begin position="323"/>
        <end position="349"/>
    </location>
</feature>